<evidence type="ECO:0000313" key="2">
    <source>
        <dbReference type="Proteomes" id="UP000653730"/>
    </source>
</evidence>
<gene>
    <name evidence="1" type="ORF">IBL28_07495</name>
</gene>
<keyword evidence="2" id="KW-1185">Reference proteome</keyword>
<protein>
    <submittedName>
        <fullName evidence="1">ATPase</fullName>
    </submittedName>
</protein>
<name>A0A926Q2F7_9FLAO</name>
<dbReference type="GO" id="GO:0003676">
    <property type="term" value="F:nucleic acid binding"/>
    <property type="evidence" value="ECO:0007669"/>
    <property type="project" value="InterPro"/>
</dbReference>
<evidence type="ECO:0000313" key="1">
    <source>
        <dbReference type="EMBL" id="MBC9795804.1"/>
    </source>
</evidence>
<dbReference type="EMBL" id="JACVDC010000015">
    <property type="protein sequence ID" value="MBC9795804.1"/>
    <property type="molecule type" value="Genomic_DNA"/>
</dbReference>
<dbReference type="AlphaFoldDB" id="A0A926Q2F7"/>
<proteinExistence type="predicted"/>
<comment type="caution">
    <text evidence="1">The sequence shown here is derived from an EMBL/GenBank/DDBJ whole genome shotgun (WGS) entry which is preliminary data.</text>
</comment>
<dbReference type="SUPFAM" id="SSF52980">
    <property type="entry name" value="Restriction endonuclease-like"/>
    <property type="match status" value="1"/>
</dbReference>
<dbReference type="Gene3D" id="3.40.1350.10">
    <property type="match status" value="1"/>
</dbReference>
<sequence length="284" mass="32511">MSNPHSFKITKASGEQADFSYEKLRASLKHTGAGDQLIEHIIRTVHDELYPGISTREIYNRAFAMLRKDTPVFASKYKLKKAIYELGPSGFPFERFIGAVLQYSGYKNEIGKVIPGTCVHHEIDVFARKNGTVTLVECKFHGDQGRKCDVKIPLYIHSRFLDINSAWKAHAENNLTGSWVVTNTRFTFDALKYGRCAGLYLLSWDHPEENSLKDRIDRLGLHPVTSSTLMTKREKQFLLDKGIVLCRDLHKESFMLDHIGVSEKRKKNILREICELCHVNRLAE</sequence>
<organism evidence="1 2">
    <name type="scientific">Sinomicrobium weinanense</name>
    <dbReference type="NCBI Taxonomy" id="2842200"/>
    <lineage>
        <taxon>Bacteria</taxon>
        <taxon>Pseudomonadati</taxon>
        <taxon>Bacteroidota</taxon>
        <taxon>Flavobacteriia</taxon>
        <taxon>Flavobacteriales</taxon>
        <taxon>Flavobacteriaceae</taxon>
        <taxon>Sinomicrobium</taxon>
    </lineage>
</organism>
<dbReference type="RefSeq" id="WP_187964952.1">
    <property type="nucleotide sequence ID" value="NZ_JACVDC010000015.1"/>
</dbReference>
<accession>A0A926Q2F7</accession>
<dbReference type="CDD" id="cd22308">
    <property type="entry name" value="Af1548-like"/>
    <property type="match status" value="1"/>
</dbReference>
<dbReference type="Proteomes" id="UP000653730">
    <property type="component" value="Unassembled WGS sequence"/>
</dbReference>
<reference evidence="1 2" key="1">
    <citation type="submission" date="2020-09" db="EMBL/GenBank/DDBJ databases">
        <title>Sinomicrobium weinanense sp. nov., a halophilic bacteria isolated from saline-alkali soil.</title>
        <authorList>
            <person name="Wu P."/>
            <person name="Ren H."/>
            <person name="Mei Y."/>
            <person name="Liang Y."/>
            <person name="Chen Z."/>
        </authorList>
    </citation>
    <scope>NUCLEOTIDE SEQUENCE [LARGE SCALE GENOMIC DNA]</scope>
    <source>
        <strain evidence="1 2">FJxs</strain>
    </source>
</reference>
<dbReference type="InterPro" id="IPR011335">
    <property type="entry name" value="Restrct_endonuc-II-like"/>
</dbReference>
<dbReference type="InterPro" id="IPR011856">
    <property type="entry name" value="tRNA_endonuc-like_dom_sf"/>
</dbReference>